<dbReference type="PANTHER" id="PTHR45228">
    <property type="entry name" value="CYCLIC DI-GMP PHOSPHODIESTERASE TM_0186-RELATED"/>
    <property type="match status" value="1"/>
</dbReference>
<dbReference type="CDD" id="cd00077">
    <property type="entry name" value="HDc"/>
    <property type="match status" value="1"/>
</dbReference>
<dbReference type="PANTHER" id="PTHR45228:SF9">
    <property type="entry name" value="3'3'-CGAMP-SPECIFIC PHOSPHODIESTERASE 2"/>
    <property type="match status" value="1"/>
</dbReference>
<dbReference type="SMART" id="SM00471">
    <property type="entry name" value="HDc"/>
    <property type="match status" value="1"/>
</dbReference>
<name>A0ABZ0QEY8_9VIBR</name>
<dbReference type="InterPro" id="IPR052020">
    <property type="entry name" value="Cyclic_di-GMP/3'3'-cGAMP_PDE"/>
</dbReference>
<feature type="signal peptide" evidence="2">
    <location>
        <begin position="1"/>
        <end position="27"/>
    </location>
</feature>
<accession>A0ABZ0QEY8</accession>
<evidence type="ECO:0000259" key="3">
    <source>
        <dbReference type="PROSITE" id="PS51832"/>
    </source>
</evidence>
<keyword evidence="1" id="KW-0472">Membrane</keyword>
<dbReference type="InterPro" id="IPR003607">
    <property type="entry name" value="HD/PDEase_dom"/>
</dbReference>
<reference evidence="4 5" key="1">
    <citation type="submission" date="2023-11" db="EMBL/GenBank/DDBJ databases">
        <title>Plant-associative lifestyle of Vibrio porteresiae and its evolutionary dynamics.</title>
        <authorList>
            <person name="Rameshkumar N."/>
            <person name="Kirti K."/>
        </authorList>
    </citation>
    <scope>NUCLEOTIDE SEQUENCE [LARGE SCALE GENOMIC DNA]</scope>
    <source>
        <strain evidence="4 5">MSSRF30</strain>
    </source>
</reference>
<organism evidence="4 5">
    <name type="scientific">Vibrio porteresiae DSM 19223</name>
    <dbReference type="NCBI Taxonomy" id="1123496"/>
    <lineage>
        <taxon>Bacteria</taxon>
        <taxon>Pseudomonadati</taxon>
        <taxon>Pseudomonadota</taxon>
        <taxon>Gammaproteobacteria</taxon>
        <taxon>Vibrionales</taxon>
        <taxon>Vibrionaceae</taxon>
        <taxon>Vibrio</taxon>
    </lineage>
</organism>
<dbReference type="EMBL" id="CP138203">
    <property type="protein sequence ID" value="WPC75042.1"/>
    <property type="molecule type" value="Genomic_DNA"/>
</dbReference>
<dbReference type="Gene3D" id="1.10.3210.10">
    <property type="entry name" value="Hypothetical protein af1432"/>
    <property type="match status" value="1"/>
</dbReference>
<dbReference type="Proteomes" id="UP001304071">
    <property type="component" value="Chromosome 1"/>
</dbReference>
<proteinExistence type="predicted"/>
<dbReference type="RefSeq" id="WP_261895441.1">
    <property type="nucleotide sequence ID" value="NZ_AP024895.1"/>
</dbReference>
<keyword evidence="2" id="KW-0732">Signal</keyword>
<protein>
    <submittedName>
        <fullName evidence="4">ABC transporter substrate binding protein</fullName>
    </submittedName>
</protein>
<evidence type="ECO:0000313" key="5">
    <source>
        <dbReference type="Proteomes" id="UP001304071"/>
    </source>
</evidence>
<dbReference type="SUPFAM" id="SSF109604">
    <property type="entry name" value="HD-domain/PDEase-like"/>
    <property type="match status" value="1"/>
</dbReference>
<feature type="domain" description="HD-GYP" evidence="3">
    <location>
        <begin position="386"/>
        <end position="583"/>
    </location>
</feature>
<sequence>MVQLSSRCIVTLLLSLLLSAVSSVLFAAENSPQRILVLHSYGTSYEWTHQLQKGIEDKFLDTNVKLSVEYLDTKRIFNEDYFTSVRQYIASKYHDYPFDAVIITDDNALTFINSLEMSNLKNLPTVAVGINNFDASLAPLTHDGLIIYEKDRIEETVELISHLRPKIKNLYYLADRSSTADYILQETQKVVKQYPHIQLVEIRDLTLDEASSLLKKVSPDDAVLLTHYNTEIAKNIYHDYNQIAEEIGSASPAPVFVFWKFYVRSGILGGVVSDSYQLGSLAADVVANKLAGKVVIPTHLETQSFATAFDYPVLLKHHIDQSLLPKGSVLIDKPESFVEANFRWLLVTCSIILVLVIIIFMLVLALGRKKIINQQNQKILSLQKNTVNVQKELIHLLGDAIETRSGETGNHVKRVAKMSSLLAKYAGLSPRECEAIEVVSPMHDIGKIGIPEAILEKPGKLEPHEWEIMKTHVDIGYKILSASEGEFLDYAAVIALEHHERWDGMGYPAGKSGEQIHLYARITTVVDVFDALMSVRCYKPAWPLEQVVALFEEQRGKQFDPRLTQLLLTHIDDFIAIRQQYPDVTTI</sequence>
<keyword evidence="1" id="KW-1133">Transmembrane helix</keyword>
<keyword evidence="5" id="KW-1185">Reference proteome</keyword>
<dbReference type="Pfam" id="PF13487">
    <property type="entry name" value="HD_5"/>
    <property type="match status" value="1"/>
</dbReference>
<keyword evidence="1" id="KW-0812">Transmembrane</keyword>
<evidence type="ECO:0000313" key="4">
    <source>
        <dbReference type="EMBL" id="WPC75042.1"/>
    </source>
</evidence>
<gene>
    <name evidence="4" type="ORF">R8Z52_07555</name>
</gene>
<dbReference type="PROSITE" id="PS51832">
    <property type="entry name" value="HD_GYP"/>
    <property type="match status" value="1"/>
</dbReference>
<dbReference type="InterPro" id="IPR007487">
    <property type="entry name" value="ABC_transpt-TYRBP-like"/>
</dbReference>
<evidence type="ECO:0000256" key="2">
    <source>
        <dbReference type="SAM" id="SignalP"/>
    </source>
</evidence>
<dbReference type="Pfam" id="PF04392">
    <property type="entry name" value="ABC_sub_bind"/>
    <property type="match status" value="1"/>
</dbReference>
<evidence type="ECO:0000256" key="1">
    <source>
        <dbReference type="SAM" id="Phobius"/>
    </source>
</evidence>
<feature type="chain" id="PRO_5046448960" evidence="2">
    <location>
        <begin position="28"/>
        <end position="587"/>
    </location>
</feature>
<feature type="transmembrane region" description="Helical" evidence="1">
    <location>
        <begin position="344"/>
        <end position="366"/>
    </location>
</feature>
<dbReference type="InterPro" id="IPR037522">
    <property type="entry name" value="HD_GYP_dom"/>
</dbReference>
<dbReference type="Gene3D" id="3.40.50.2300">
    <property type="match status" value="1"/>
</dbReference>